<dbReference type="Pfam" id="PF07690">
    <property type="entry name" value="MFS_1"/>
    <property type="match status" value="1"/>
</dbReference>
<reference evidence="8 9" key="1">
    <citation type="submission" date="2021-03" db="EMBL/GenBank/DDBJ databases">
        <title>Whole genome shotgun sequence of Actinoplanes toevensis NBRC 105298.</title>
        <authorList>
            <person name="Komaki H."/>
            <person name="Tamura T."/>
        </authorList>
    </citation>
    <scope>NUCLEOTIDE SEQUENCE [LARGE SCALE GENOMIC DNA]</scope>
    <source>
        <strain evidence="8 9">NBRC 105298</strain>
    </source>
</reference>
<keyword evidence="3 6" id="KW-0812">Transmembrane</keyword>
<dbReference type="GO" id="GO:0005886">
    <property type="term" value="C:plasma membrane"/>
    <property type="evidence" value="ECO:0007669"/>
    <property type="project" value="UniProtKB-SubCell"/>
</dbReference>
<organism evidence="8 9">
    <name type="scientific">Paractinoplanes toevensis</name>
    <dbReference type="NCBI Taxonomy" id="571911"/>
    <lineage>
        <taxon>Bacteria</taxon>
        <taxon>Bacillati</taxon>
        <taxon>Actinomycetota</taxon>
        <taxon>Actinomycetes</taxon>
        <taxon>Micromonosporales</taxon>
        <taxon>Micromonosporaceae</taxon>
        <taxon>Paractinoplanes</taxon>
    </lineage>
</organism>
<dbReference type="InterPro" id="IPR011701">
    <property type="entry name" value="MFS"/>
</dbReference>
<comment type="caution">
    <text evidence="8">The sequence shown here is derived from an EMBL/GenBank/DDBJ whole genome shotgun (WGS) entry which is preliminary data.</text>
</comment>
<evidence type="ECO:0000313" key="9">
    <source>
        <dbReference type="Proteomes" id="UP000677082"/>
    </source>
</evidence>
<evidence type="ECO:0000256" key="3">
    <source>
        <dbReference type="ARBA" id="ARBA00022692"/>
    </source>
</evidence>
<feature type="domain" description="Major facilitator superfamily (MFS) profile" evidence="7">
    <location>
        <begin position="215"/>
        <end position="402"/>
    </location>
</feature>
<evidence type="ECO:0000313" key="8">
    <source>
        <dbReference type="EMBL" id="GIM94288.1"/>
    </source>
</evidence>
<keyword evidence="5 6" id="KW-0472">Membrane</keyword>
<dbReference type="SUPFAM" id="SSF103473">
    <property type="entry name" value="MFS general substrate transporter"/>
    <property type="match status" value="1"/>
</dbReference>
<dbReference type="InterPro" id="IPR020846">
    <property type="entry name" value="MFS_dom"/>
</dbReference>
<evidence type="ECO:0000256" key="2">
    <source>
        <dbReference type="ARBA" id="ARBA00022475"/>
    </source>
</evidence>
<feature type="transmembrane region" description="Helical" evidence="6">
    <location>
        <begin position="339"/>
        <end position="361"/>
    </location>
</feature>
<feature type="transmembrane region" description="Helical" evidence="6">
    <location>
        <begin position="42"/>
        <end position="63"/>
    </location>
</feature>
<sequence length="402" mass="39932">MGFVLARYVGTAVCARLADEGARVAVLLLAIERTGRPGTGGLLVAALMVPHVLAAPIVGALADVVRRRRLFYLAIFVAYAALLAGVTPLVGRNAPAAAAMLLVAGCGAPLLIGGLTSLLGELVRDTAAPDAGAARRLQRAFGLDVSSYSMAGIGGPALAAALAVVIGAAWALVALAGLVVLGGLLLATLPLRTRATAARMADPLAGLRLMVRDRELGAVTLGSVLKETGIGALPVVAALLAVRAGDTAYTGVVLSVAAAGGLAGSLLTTVFPIRRRSPLVVVVLGAAGTGLTFLLLAVVPHGWPALVLFAVAGALGAPLVVAVFAVRDRAAPPELRTQVFTLGAGLKVTGAALGAAVAGLAAPAGAVVLLLGIAGCQLLAVLATLLVGRVTLARREPESIVS</sequence>
<accession>A0A919TF42</accession>
<keyword evidence="4 6" id="KW-1133">Transmembrane helix</keyword>
<dbReference type="Gene3D" id="1.20.1250.20">
    <property type="entry name" value="MFS general substrate transporter like domains"/>
    <property type="match status" value="1"/>
</dbReference>
<dbReference type="PANTHER" id="PTHR23513:SF11">
    <property type="entry name" value="STAPHYLOFERRIN A TRANSPORTER"/>
    <property type="match status" value="1"/>
</dbReference>
<evidence type="ECO:0000256" key="4">
    <source>
        <dbReference type="ARBA" id="ARBA00022989"/>
    </source>
</evidence>
<feature type="transmembrane region" description="Helical" evidence="6">
    <location>
        <begin position="141"/>
        <end position="163"/>
    </location>
</feature>
<gene>
    <name evidence="8" type="ORF">Ato02nite_060810</name>
</gene>
<dbReference type="GO" id="GO:0022857">
    <property type="term" value="F:transmembrane transporter activity"/>
    <property type="evidence" value="ECO:0007669"/>
    <property type="project" value="InterPro"/>
</dbReference>
<keyword evidence="2" id="KW-1003">Cell membrane</keyword>
<evidence type="ECO:0000256" key="1">
    <source>
        <dbReference type="ARBA" id="ARBA00004651"/>
    </source>
</evidence>
<feature type="transmembrane region" description="Helical" evidence="6">
    <location>
        <begin position="96"/>
        <end position="120"/>
    </location>
</feature>
<feature type="transmembrane region" description="Helical" evidence="6">
    <location>
        <begin position="248"/>
        <end position="267"/>
    </location>
</feature>
<name>A0A919TF42_9ACTN</name>
<evidence type="ECO:0000259" key="7">
    <source>
        <dbReference type="PROSITE" id="PS50850"/>
    </source>
</evidence>
<dbReference type="EMBL" id="BOQN01000079">
    <property type="protein sequence ID" value="GIM94288.1"/>
    <property type="molecule type" value="Genomic_DNA"/>
</dbReference>
<feature type="transmembrane region" description="Helical" evidence="6">
    <location>
        <begin position="305"/>
        <end position="327"/>
    </location>
</feature>
<dbReference type="Proteomes" id="UP000677082">
    <property type="component" value="Unassembled WGS sequence"/>
</dbReference>
<dbReference type="PANTHER" id="PTHR23513">
    <property type="entry name" value="INTEGRAL MEMBRANE EFFLUX PROTEIN-RELATED"/>
    <property type="match status" value="1"/>
</dbReference>
<evidence type="ECO:0000256" key="6">
    <source>
        <dbReference type="SAM" id="Phobius"/>
    </source>
</evidence>
<feature type="transmembrane region" description="Helical" evidence="6">
    <location>
        <begin position="367"/>
        <end position="387"/>
    </location>
</feature>
<keyword evidence="9" id="KW-1185">Reference proteome</keyword>
<dbReference type="RefSeq" id="WP_213010077.1">
    <property type="nucleotide sequence ID" value="NZ_BOQN01000079.1"/>
</dbReference>
<protein>
    <submittedName>
        <fullName evidence="8">MFS transporter</fullName>
    </submittedName>
</protein>
<feature type="transmembrane region" description="Helical" evidence="6">
    <location>
        <begin position="216"/>
        <end position="242"/>
    </location>
</feature>
<feature type="transmembrane region" description="Helical" evidence="6">
    <location>
        <begin position="169"/>
        <end position="191"/>
    </location>
</feature>
<feature type="transmembrane region" description="Helical" evidence="6">
    <location>
        <begin position="279"/>
        <end position="299"/>
    </location>
</feature>
<comment type="subcellular location">
    <subcellularLocation>
        <location evidence="1">Cell membrane</location>
        <topology evidence="1">Multi-pass membrane protein</topology>
    </subcellularLocation>
</comment>
<feature type="transmembrane region" description="Helical" evidence="6">
    <location>
        <begin position="70"/>
        <end position="90"/>
    </location>
</feature>
<evidence type="ECO:0000256" key="5">
    <source>
        <dbReference type="ARBA" id="ARBA00023136"/>
    </source>
</evidence>
<dbReference type="PROSITE" id="PS50850">
    <property type="entry name" value="MFS"/>
    <property type="match status" value="1"/>
</dbReference>
<dbReference type="AlphaFoldDB" id="A0A919TF42"/>
<proteinExistence type="predicted"/>
<dbReference type="InterPro" id="IPR036259">
    <property type="entry name" value="MFS_trans_sf"/>
</dbReference>